<evidence type="ECO:0000256" key="1">
    <source>
        <dbReference type="SAM" id="MobiDB-lite"/>
    </source>
</evidence>
<organism evidence="3 4">
    <name type="scientific">Myxacorys almedinensis A</name>
    <dbReference type="NCBI Taxonomy" id="2690445"/>
    <lineage>
        <taxon>Bacteria</taxon>
        <taxon>Bacillati</taxon>
        <taxon>Cyanobacteriota</taxon>
        <taxon>Cyanophyceae</taxon>
        <taxon>Leptolyngbyales</taxon>
        <taxon>Leptolyngbyaceae</taxon>
        <taxon>Myxacorys</taxon>
        <taxon>Myxacorys almedinensis</taxon>
    </lineage>
</organism>
<accession>A0A8J7Z1M4</accession>
<feature type="compositionally biased region" description="Polar residues" evidence="1">
    <location>
        <begin position="147"/>
        <end position="164"/>
    </location>
</feature>
<evidence type="ECO:0000313" key="3">
    <source>
        <dbReference type="EMBL" id="NDJ18687.1"/>
    </source>
</evidence>
<evidence type="ECO:0000256" key="2">
    <source>
        <dbReference type="SAM" id="SignalP"/>
    </source>
</evidence>
<dbReference type="AlphaFoldDB" id="A0A8J7Z1M4"/>
<keyword evidence="4" id="KW-1185">Reference proteome</keyword>
<comment type="caution">
    <text evidence="3">The sequence shown here is derived from an EMBL/GenBank/DDBJ whole genome shotgun (WGS) entry which is preliminary data.</text>
</comment>
<dbReference type="Proteomes" id="UP000646053">
    <property type="component" value="Unassembled WGS sequence"/>
</dbReference>
<feature type="region of interest" description="Disordered" evidence="1">
    <location>
        <begin position="147"/>
        <end position="215"/>
    </location>
</feature>
<protein>
    <submittedName>
        <fullName evidence="3">Uncharacterized protein</fullName>
    </submittedName>
</protein>
<dbReference type="RefSeq" id="WP_238393294.1">
    <property type="nucleotide sequence ID" value="NZ_WVIE01000018.1"/>
</dbReference>
<sequence length="215" mass="22408">MSVSPWVWRSSIMVWLVFASGCSTLPTASSPPPALRPVEPLPFEKNGYTIATPSLGSTPRAGTSTPARTAVTLKPGKKLSESDTAALLEQADDKAVSAANLAQSAQSKDDWLLVMSQWRKAIALLQPIAAPTPALRQRLSTYQRNLAEAQTRSVTNPRQLVTEGSSGGYGVPLVVQPGKTSASESPSPNASPTTPMAPASEASPASVPIAPPEAP</sequence>
<keyword evidence="2" id="KW-0732">Signal</keyword>
<feature type="signal peptide" evidence="2">
    <location>
        <begin position="1"/>
        <end position="19"/>
    </location>
</feature>
<proteinExistence type="predicted"/>
<feature type="chain" id="PRO_5035215586" evidence="2">
    <location>
        <begin position="20"/>
        <end position="215"/>
    </location>
</feature>
<evidence type="ECO:0000313" key="4">
    <source>
        <dbReference type="Proteomes" id="UP000646053"/>
    </source>
</evidence>
<reference evidence="3" key="1">
    <citation type="submission" date="2019-12" db="EMBL/GenBank/DDBJ databases">
        <title>High-Quality draft genome sequences of three cyanobacteria isolated from the limestone walls of the Old Cathedral of Coimbra.</title>
        <authorList>
            <person name="Tiago I."/>
            <person name="Soares F."/>
            <person name="Portugal A."/>
        </authorList>
    </citation>
    <scope>NUCLEOTIDE SEQUENCE</scope>
    <source>
        <strain evidence="3">A</strain>
    </source>
</reference>
<feature type="compositionally biased region" description="Low complexity" evidence="1">
    <location>
        <begin position="180"/>
        <end position="208"/>
    </location>
</feature>
<dbReference type="EMBL" id="WVIE01000018">
    <property type="protein sequence ID" value="NDJ18687.1"/>
    <property type="molecule type" value="Genomic_DNA"/>
</dbReference>
<name>A0A8J7Z1M4_9CYAN</name>
<gene>
    <name evidence="3" type="ORF">GS601_15560</name>
</gene>